<feature type="transmembrane region" description="Helical" evidence="1">
    <location>
        <begin position="6"/>
        <end position="23"/>
    </location>
</feature>
<evidence type="ECO:0000256" key="1">
    <source>
        <dbReference type="SAM" id="Phobius"/>
    </source>
</evidence>
<accession>A0A7V8NR66</accession>
<evidence type="ECO:0008006" key="4">
    <source>
        <dbReference type="Google" id="ProtNLM"/>
    </source>
</evidence>
<dbReference type="Gene3D" id="1.20.1250.20">
    <property type="entry name" value="MFS general substrate transporter like domains"/>
    <property type="match status" value="1"/>
</dbReference>
<dbReference type="EMBL" id="JACDQQ010001255">
    <property type="protein sequence ID" value="MBA0085896.1"/>
    <property type="molecule type" value="Genomic_DNA"/>
</dbReference>
<evidence type="ECO:0000313" key="3">
    <source>
        <dbReference type="Proteomes" id="UP000567293"/>
    </source>
</evidence>
<name>A0A7V8NR66_9BACT</name>
<feature type="transmembrane region" description="Helical" evidence="1">
    <location>
        <begin position="44"/>
        <end position="65"/>
    </location>
</feature>
<organism evidence="2 3">
    <name type="scientific">Candidatus Acidiferrum panamense</name>
    <dbReference type="NCBI Taxonomy" id="2741543"/>
    <lineage>
        <taxon>Bacteria</taxon>
        <taxon>Pseudomonadati</taxon>
        <taxon>Acidobacteriota</taxon>
        <taxon>Terriglobia</taxon>
        <taxon>Candidatus Acidiferrales</taxon>
        <taxon>Candidatus Acidiferrum</taxon>
    </lineage>
</organism>
<gene>
    <name evidence="2" type="ORF">HRJ53_12935</name>
</gene>
<feature type="non-terminal residue" evidence="2">
    <location>
        <position position="1"/>
    </location>
</feature>
<dbReference type="SUPFAM" id="SSF103473">
    <property type="entry name" value="MFS general substrate transporter"/>
    <property type="match status" value="1"/>
</dbReference>
<feature type="transmembrane region" description="Helical" evidence="1">
    <location>
        <begin position="71"/>
        <end position="91"/>
    </location>
</feature>
<keyword evidence="1" id="KW-0472">Membrane</keyword>
<evidence type="ECO:0000313" key="2">
    <source>
        <dbReference type="EMBL" id="MBA0085896.1"/>
    </source>
</evidence>
<comment type="caution">
    <text evidence="2">The sequence shown here is derived from an EMBL/GenBank/DDBJ whole genome shotgun (WGS) entry which is preliminary data.</text>
</comment>
<dbReference type="InterPro" id="IPR036259">
    <property type="entry name" value="MFS_trans_sf"/>
</dbReference>
<proteinExistence type="predicted"/>
<keyword evidence="1" id="KW-1133">Transmembrane helix</keyword>
<keyword evidence="3" id="KW-1185">Reference proteome</keyword>
<protein>
    <recommendedName>
        <fullName evidence="4">MFS transporter</fullName>
    </recommendedName>
</protein>
<keyword evidence="1" id="KW-0812">Transmembrane</keyword>
<sequence length="103" mass="10772">FFIRRLPLAMLFLGMAGASWAPYTPMETTLLQRLVPAGMRGQFFGARHSLVVAAAPLGAAFGGVLLQYLSAPLVIAISGLACILAGLGGLVSPSLRQFERGSP</sequence>
<dbReference type="AlphaFoldDB" id="A0A7V8NR66"/>
<dbReference type="Proteomes" id="UP000567293">
    <property type="component" value="Unassembled WGS sequence"/>
</dbReference>
<reference evidence="2" key="1">
    <citation type="submission" date="2020-06" db="EMBL/GenBank/DDBJ databases">
        <title>Legume-microbial interactions unlock mineral nutrients during tropical forest succession.</title>
        <authorList>
            <person name="Epihov D.Z."/>
        </authorList>
    </citation>
    <scope>NUCLEOTIDE SEQUENCE [LARGE SCALE GENOMIC DNA]</scope>
    <source>
        <strain evidence="2">Pan2503</strain>
    </source>
</reference>